<dbReference type="OrthoDB" id="5902829at2"/>
<reference evidence="4 5" key="1">
    <citation type="submission" date="2018-12" db="EMBL/GenBank/DDBJ databases">
        <title>Amycolatopsis eburnea sp. nov. actinomycete associate with arbuscular mycorrhiza fungal spore.</title>
        <authorList>
            <person name="Lumyong S."/>
            <person name="Chaiya L."/>
        </authorList>
    </citation>
    <scope>NUCLEOTIDE SEQUENCE [LARGE SCALE GENOMIC DNA]</scope>
    <source>
        <strain evidence="4 5">GLM-1</strain>
    </source>
</reference>
<dbReference type="Gene3D" id="1.10.10.800">
    <property type="match status" value="1"/>
</dbReference>
<keyword evidence="5" id="KW-1185">Reference proteome</keyword>
<evidence type="ECO:0000313" key="5">
    <source>
        <dbReference type="Proteomes" id="UP000267081"/>
    </source>
</evidence>
<dbReference type="AlphaFoldDB" id="A0A427T651"/>
<gene>
    <name evidence="4" type="ORF">EIY87_30980</name>
</gene>
<dbReference type="PANTHER" id="PTHR22946">
    <property type="entry name" value="DIENELACTONE HYDROLASE DOMAIN-CONTAINING PROTEIN-RELATED"/>
    <property type="match status" value="1"/>
</dbReference>
<organism evidence="4 5">
    <name type="scientific">Amycolatopsis eburnea</name>
    <dbReference type="NCBI Taxonomy" id="2267691"/>
    <lineage>
        <taxon>Bacteria</taxon>
        <taxon>Bacillati</taxon>
        <taxon>Actinomycetota</taxon>
        <taxon>Actinomycetes</taxon>
        <taxon>Pseudonocardiales</taxon>
        <taxon>Pseudonocardiaceae</taxon>
        <taxon>Amycolatopsis</taxon>
    </lineage>
</organism>
<sequence>MARRDVEFDSGHVKLRGWLATPDTRGPHPVVILAHGLGGLKEWTIPAVARALVAAGIGALAFDYRNFGDSEGLPRDEVDHTGQIEDFRSAITFATTLPDVDAARIGIWGTSLGGRNVLAVAAVDRRIKCALAQVPLITTSPEHWAAFISDGDVDAYERALADDRRDRALGKEPRYIHFPEDPTTDYGSHFATFGDEERRNWNKRVTLRSFEPTPIDDIMPLMKQIAPTPLRMILTNPDADCSTDLQLAAYAAAGEPKSIMVLPGHHYILYTEWKDVAVAAARDWFVEHLTRE</sequence>
<evidence type="ECO:0000313" key="4">
    <source>
        <dbReference type="EMBL" id="RSD14362.1"/>
    </source>
</evidence>
<dbReference type="InterPro" id="IPR000073">
    <property type="entry name" value="AB_hydrolase_1"/>
</dbReference>
<dbReference type="InterPro" id="IPR050261">
    <property type="entry name" value="FrsA_esterase"/>
</dbReference>
<evidence type="ECO:0000256" key="1">
    <source>
        <dbReference type="ARBA" id="ARBA00022801"/>
    </source>
</evidence>
<dbReference type="EMBL" id="RSEC01000058">
    <property type="protein sequence ID" value="RSD14362.1"/>
    <property type="molecule type" value="Genomic_DNA"/>
</dbReference>
<protein>
    <submittedName>
        <fullName evidence="4">Alpha/beta fold hydrolase</fullName>
    </submittedName>
</protein>
<dbReference type="PANTHER" id="PTHR22946:SF9">
    <property type="entry name" value="POLYKETIDE TRANSFERASE AF380"/>
    <property type="match status" value="1"/>
</dbReference>
<dbReference type="SUPFAM" id="SSF53474">
    <property type="entry name" value="alpha/beta-Hydrolases"/>
    <property type="match status" value="1"/>
</dbReference>
<proteinExistence type="inferred from homology"/>
<dbReference type="Pfam" id="PF00561">
    <property type="entry name" value="Abhydrolase_1"/>
    <property type="match status" value="1"/>
</dbReference>
<comment type="similarity">
    <text evidence="2">Belongs to the AB hydrolase superfamily. FUS2 hydrolase family.</text>
</comment>
<evidence type="ECO:0000256" key="2">
    <source>
        <dbReference type="ARBA" id="ARBA00038115"/>
    </source>
</evidence>
<accession>A0A427T651</accession>
<evidence type="ECO:0000259" key="3">
    <source>
        <dbReference type="Pfam" id="PF00561"/>
    </source>
</evidence>
<dbReference type="GO" id="GO:0052689">
    <property type="term" value="F:carboxylic ester hydrolase activity"/>
    <property type="evidence" value="ECO:0007669"/>
    <property type="project" value="UniProtKB-ARBA"/>
</dbReference>
<comment type="caution">
    <text evidence="4">The sequence shown here is derived from an EMBL/GenBank/DDBJ whole genome shotgun (WGS) entry which is preliminary data.</text>
</comment>
<dbReference type="InterPro" id="IPR029058">
    <property type="entry name" value="AB_hydrolase_fold"/>
</dbReference>
<feature type="domain" description="AB hydrolase-1" evidence="3">
    <location>
        <begin position="29"/>
        <end position="167"/>
    </location>
</feature>
<dbReference type="Gene3D" id="3.40.50.1820">
    <property type="entry name" value="alpha/beta hydrolase"/>
    <property type="match status" value="1"/>
</dbReference>
<dbReference type="Proteomes" id="UP000267081">
    <property type="component" value="Unassembled WGS sequence"/>
</dbReference>
<name>A0A427T651_9PSEU</name>
<keyword evidence="1 4" id="KW-0378">Hydrolase</keyword>